<proteinExistence type="predicted"/>
<keyword evidence="2" id="KW-1185">Reference proteome</keyword>
<sequence>MSSQTQALANHEPIVGGWTDFRKPTAADLLIFKQALEGYVGVKYIPTAVATQVVAGTNYRFRCTASIPPSEIAYEAIVKIFKPLVGDPHVVKITRI</sequence>
<gene>
    <name evidence="1" type="ORF">OIU83_21895</name>
</gene>
<reference evidence="1" key="1">
    <citation type="submission" date="2022-10" db="EMBL/GenBank/DDBJ databases">
        <title>Two novel species of Flavobacterium.</title>
        <authorList>
            <person name="Liu Q."/>
            <person name="Xin Y.-H."/>
        </authorList>
    </citation>
    <scope>NUCLEOTIDE SEQUENCE</scope>
    <source>
        <strain evidence="1">LS1R49</strain>
    </source>
</reference>
<dbReference type="EMBL" id="JAOZEW010000032">
    <property type="protein sequence ID" value="MCV9930327.1"/>
    <property type="molecule type" value="Genomic_DNA"/>
</dbReference>
<protein>
    <submittedName>
        <fullName evidence="1">Uncharacterized protein</fullName>
    </submittedName>
</protein>
<dbReference type="Proteomes" id="UP001151079">
    <property type="component" value="Unassembled WGS sequence"/>
</dbReference>
<dbReference type="AlphaFoldDB" id="A0A9X3C6W5"/>
<evidence type="ECO:0000313" key="2">
    <source>
        <dbReference type="Proteomes" id="UP001151079"/>
    </source>
</evidence>
<dbReference type="SUPFAM" id="SSF54403">
    <property type="entry name" value="Cystatin/monellin"/>
    <property type="match status" value="1"/>
</dbReference>
<dbReference type="RefSeq" id="WP_264208403.1">
    <property type="nucleotide sequence ID" value="NZ_JAOZEW010000032.1"/>
</dbReference>
<dbReference type="InterPro" id="IPR046350">
    <property type="entry name" value="Cystatin_sf"/>
</dbReference>
<evidence type="ECO:0000313" key="1">
    <source>
        <dbReference type="EMBL" id="MCV9930327.1"/>
    </source>
</evidence>
<accession>A0A9X3C6W5</accession>
<organism evidence="1 2">
    <name type="scientific">Flavobacterium shii</name>
    <dbReference type="NCBI Taxonomy" id="2987687"/>
    <lineage>
        <taxon>Bacteria</taxon>
        <taxon>Pseudomonadati</taxon>
        <taxon>Bacteroidota</taxon>
        <taxon>Flavobacteriia</taxon>
        <taxon>Flavobacteriales</taxon>
        <taxon>Flavobacteriaceae</taxon>
        <taxon>Flavobacterium</taxon>
    </lineage>
</organism>
<comment type="caution">
    <text evidence="1">The sequence shown here is derived from an EMBL/GenBank/DDBJ whole genome shotgun (WGS) entry which is preliminary data.</text>
</comment>
<name>A0A9X3C6W5_9FLAO</name>